<dbReference type="RefSeq" id="XP_005712677.1">
    <property type="nucleotide sequence ID" value="XM_005712620.1"/>
</dbReference>
<evidence type="ECO:0000256" key="1">
    <source>
        <dbReference type="SAM" id="MobiDB-lite"/>
    </source>
</evidence>
<accession>R7Q654</accession>
<reference evidence="3" key="1">
    <citation type="journal article" date="2013" name="Proc. Natl. Acad. Sci. U.S.A.">
        <title>Genome structure and metabolic features in the red seaweed Chondrus crispus shed light on evolution of the Archaeplastida.</title>
        <authorList>
            <person name="Collen J."/>
            <person name="Porcel B."/>
            <person name="Carre W."/>
            <person name="Ball S.G."/>
            <person name="Chaparro C."/>
            <person name="Tonon T."/>
            <person name="Barbeyron T."/>
            <person name="Michel G."/>
            <person name="Noel B."/>
            <person name="Valentin K."/>
            <person name="Elias M."/>
            <person name="Artiguenave F."/>
            <person name="Arun A."/>
            <person name="Aury J.M."/>
            <person name="Barbosa-Neto J.F."/>
            <person name="Bothwell J.H."/>
            <person name="Bouget F.Y."/>
            <person name="Brillet L."/>
            <person name="Cabello-Hurtado F."/>
            <person name="Capella-Gutierrez S."/>
            <person name="Charrier B."/>
            <person name="Cladiere L."/>
            <person name="Cock J.M."/>
            <person name="Coelho S.M."/>
            <person name="Colleoni C."/>
            <person name="Czjzek M."/>
            <person name="Da Silva C."/>
            <person name="Delage L."/>
            <person name="Denoeud F."/>
            <person name="Deschamps P."/>
            <person name="Dittami S.M."/>
            <person name="Gabaldon T."/>
            <person name="Gachon C.M."/>
            <person name="Groisillier A."/>
            <person name="Herve C."/>
            <person name="Jabbari K."/>
            <person name="Katinka M."/>
            <person name="Kloareg B."/>
            <person name="Kowalczyk N."/>
            <person name="Labadie K."/>
            <person name="Leblanc C."/>
            <person name="Lopez P.J."/>
            <person name="McLachlan D.H."/>
            <person name="Meslet-Cladiere L."/>
            <person name="Moustafa A."/>
            <person name="Nehr Z."/>
            <person name="Nyvall Collen P."/>
            <person name="Panaud O."/>
            <person name="Partensky F."/>
            <person name="Poulain J."/>
            <person name="Rensing S.A."/>
            <person name="Rousvoal S."/>
            <person name="Samson G."/>
            <person name="Symeonidi A."/>
            <person name="Weissenbach J."/>
            <person name="Zambounis A."/>
            <person name="Wincker P."/>
            <person name="Boyen C."/>
        </authorList>
    </citation>
    <scope>NUCLEOTIDE SEQUENCE [LARGE SCALE GENOMIC DNA]</scope>
    <source>
        <strain evidence="3">cv. Stackhouse</strain>
    </source>
</reference>
<dbReference type="Gramene" id="CDF32876">
    <property type="protein sequence ID" value="CDF32876"/>
    <property type="gene ID" value="CHC_T00001672001"/>
</dbReference>
<evidence type="ECO:0000313" key="2">
    <source>
        <dbReference type="EMBL" id="CDF32876.1"/>
    </source>
</evidence>
<protein>
    <submittedName>
        <fullName evidence="2">Uncharacterized protein</fullName>
    </submittedName>
</protein>
<evidence type="ECO:0000313" key="3">
    <source>
        <dbReference type="Proteomes" id="UP000012073"/>
    </source>
</evidence>
<proteinExistence type="predicted"/>
<dbReference type="KEGG" id="ccp:CHC_T00001672001"/>
<feature type="compositionally biased region" description="Gly residues" evidence="1">
    <location>
        <begin position="276"/>
        <end position="285"/>
    </location>
</feature>
<feature type="compositionally biased region" description="Pro residues" evidence="1">
    <location>
        <begin position="143"/>
        <end position="152"/>
    </location>
</feature>
<dbReference type="GeneID" id="17320393"/>
<dbReference type="Proteomes" id="UP000012073">
    <property type="component" value="Unassembled WGS sequence"/>
</dbReference>
<gene>
    <name evidence="2" type="ORF">CHC_T00001672001</name>
</gene>
<keyword evidence="3" id="KW-1185">Reference proteome</keyword>
<sequence>MSKANWFASRHFVLSQWIRHVRKNADVVYMICQPRDCYDQDRPFSTVRTQGYCINTTSLHLTPAHYIHIHSHSPSSFTHPNQSTIQFFPTPPSTMSFFEKQMKKGLLKEAEKVWDQNKAKFGVNSKQPGGHGAPGSAAAPGGYPAPPPPTAPYPSDQMHQPYPTASHVPPPPTAPYPSNQMHQPYPTGSHVPPPPQDPYPTDPQGYNPYPTSTYGQQAGANGGHGQQPYPSGASSQQYHASGAAPHHHTGADGMPQSGPGAYQKPHGGYSSNAGTASGGGMGGKMGKFMAKLEEKARDPALQAKAEKLLRSKAKNSMYKH</sequence>
<organism evidence="2 3">
    <name type="scientific">Chondrus crispus</name>
    <name type="common">Carrageen Irish moss</name>
    <name type="synonym">Polymorpha crispa</name>
    <dbReference type="NCBI Taxonomy" id="2769"/>
    <lineage>
        <taxon>Eukaryota</taxon>
        <taxon>Rhodophyta</taxon>
        <taxon>Florideophyceae</taxon>
        <taxon>Rhodymeniophycidae</taxon>
        <taxon>Gigartinales</taxon>
        <taxon>Gigartinaceae</taxon>
        <taxon>Chondrus</taxon>
    </lineage>
</organism>
<feature type="compositionally biased region" description="Polar residues" evidence="1">
    <location>
        <begin position="228"/>
        <end position="239"/>
    </location>
</feature>
<feature type="region of interest" description="Disordered" evidence="1">
    <location>
        <begin position="121"/>
        <end position="285"/>
    </location>
</feature>
<dbReference type="EMBL" id="HG001593">
    <property type="protein sequence ID" value="CDF32876.1"/>
    <property type="molecule type" value="Genomic_DNA"/>
</dbReference>
<feature type="compositionally biased region" description="Pro residues" evidence="1">
    <location>
        <begin position="191"/>
        <end position="201"/>
    </location>
</feature>
<dbReference type="AlphaFoldDB" id="R7Q654"/>
<name>R7Q654_CHOCR</name>